<evidence type="ECO:0000313" key="3">
    <source>
        <dbReference type="Proteomes" id="UP000440578"/>
    </source>
</evidence>
<dbReference type="AlphaFoldDB" id="A0A6A4VXH7"/>
<evidence type="ECO:0000259" key="1">
    <source>
        <dbReference type="Pfam" id="PF13679"/>
    </source>
</evidence>
<dbReference type="EMBL" id="VIIS01001678">
    <property type="protein sequence ID" value="KAF0294568.1"/>
    <property type="molecule type" value="Genomic_DNA"/>
</dbReference>
<dbReference type="SUPFAM" id="SSF53335">
    <property type="entry name" value="S-adenosyl-L-methionine-dependent methyltransferases"/>
    <property type="match status" value="1"/>
</dbReference>
<keyword evidence="3" id="KW-1185">Reference proteome</keyword>
<accession>A0A6A4VXH7</accession>
<dbReference type="InterPro" id="IPR029063">
    <property type="entry name" value="SAM-dependent_MTases_sf"/>
</dbReference>
<dbReference type="InterPro" id="IPR025714">
    <property type="entry name" value="Methyltranfer_dom"/>
</dbReference>
<dbReference type="PANTHER" id="PTHR12496">
    <property type="entry name" value="CGI-41 METHYLTRANSFERASE"/>
    <property type="match status" value="1"/>
</dbReference>
<dbReference type="OrthoDB" id="5875367at2759"/>
<dbReference type="Gene3D" id="3.40.50.150">
    <property type="entry name" value="Vaccinia Virus protein VP39"/>
    <property type="match status" value="1"/>
</dbReference>
<reference evidence="2 3" key="1">
    <citation type="submission" date="2019-07" db="EMBL/GenBank/DDBJ databases">
        <title>Draft genome assembly of a fouling barnacle, Amphibalanus amphitrite (Darwin, 1854): The first reference genome for Thecostraca.</title>
        <authorList>
            <person name="Kim W."/>
        </authorList>
    </citation>
    <scope>NUCLEOTIDE SEQUENCE [LARGE SCALE GENOMIC DNA]</scope>
    <source>
        <strain evidence="2">SNU_AA5</strain>
        <tissue evidence="2">Soma without cirri and trophi</tissue>
    </source>
</reference>
<gene>
    <name evidence="2" type="primary">Rrnad1_1</name>
    <name evidence="2" type="ORF">FJT64_007783</name>
</gene>
<dbReference type="PANTHER" id="PTHR12496:SF2">
    <property type="entry name" value="METHYLTRANSFERASE-LIKE PROTEIN 25B"/>
    <property type="match status" value="1"/>
</dbReference>
<comment type="caution">
    <text evidence="2">The sequence shown here is derived from an EMBL/GenBank/DDBJ whole genome shotgun (WGS) entry which is preliminary data.</text>
</comment>
<dbReference type="InterPro" id="IPR052220">
    <property type="entry name" value="METTL25"/>
</dbReference>
<proteinExistence type="predicted"/>
<dbReference type="Pfam" id="PF13679">
    <property type="entry name" value="Methyltransf_32"/>
    <property type="match status" value="1"/>
</dbReference>
<name>A0A6A4VXH7_AMPAM</name>
<organism evidence="2 3">
    <name type="scientific">Amphibalanus amphitrite</name>
    <name type="common">Striped barnacle</name>
    <name type="synonym">Balanus amphitrite</name>
    <dbReference type="NCBI Taxonomy" id="1232801"/>
    <lineage>
        <taxon>Eukaryota</taxon>
        <taxon>Metazoa</taxon>
        <taxon>Ecdysozoa</taxon>
        <taxon>Arthropoda</taxon>
        <taxon>Crustacea</taxon>
        <taxon>Multicrustacea</taxon>
        <taxon>Cirripedia</taxon>
        <taxon>Thoracica</taxon>
        <taxon>Thoracicalcarea</taxon>
        <taxon>Balanomorpha</taxon>
        <taxon>Balanoidea</taxon>
        <taxon>Balanidae</taxon>
        <taxon>Amphibalaninae</taxon>
        <taxon>Amphibalanus</taxon>
    </lineage>
</organism>
<feature type="domain" description="Methyltransferase" evidence="1">
    <location>
        <begin position="170"/>
        <end position="236"/>
    </location>
</feature>
<evidence type="ECO:0000313" key="2">
    <source>
        <dbReference type="EMBL" id="KAF0294568.1"/>
    </source>
</evidence>
<protein>
    <submittedName>
        <fullName evidence="2">Protein RRNAD1</fullName>
    </submittedName>
</protein>
<sequence length="276" mass="31093">MAAVCLESGSDADAWRRFLDDAVRFLQMYAHLTDAFILDFFVEDLWNSLPEQWRPILDSWSAETLSFFITLDQPGCDVNRCWPPGEPPPLSLLAFRASCRALSLPRRPVASPRPVAEFLQRCAPAGGPADSPAEPPAAEQWPQDAAAELTPGGGQLKLLQHVFRRHVKPKKQHELRRLARLVELTEPRLVVDLGSGRGHLSRYLAYGSRLPVVCLECNDEFVAGARKLDEELERAVSKREEYVLPARPRHSTCRITEHMDQQAFSQPGYCFCLFSL</sequence>
<dbReference type="Proteomes" id="UP000440578">
    <property type="component" value="Unassembled WGS sequence"/>
</dbReference>